<dbReference type="SFLD" id="SFLDG00358">
    <property type="entry name" value="Main_(cytGST)"/>
    <property type="match status" value="4"/>
</dbReference>
<comment type="caution">
    <text evidence="9">The sequence shown here is derived from an EMBL/GenBank/DDBJ whole genome shotgun (WGS) entry which is preliminary data.</text>
</comment>
<dbReference type="GO" id="GO:0005737">
    <property type="term" value="C:cytoplasm"/>
    <property type="evidence" value="ECO:0007669"/>
    <property type="project" value="TreeGrafter"/>
</dbReference>
<dbReference type="Pfam" id="PF13410">
    <property type="entry name" value="GST_C_2"/>
    <property type="match status" value="1"/>
</dbReference>
<feature type="coiled-coil region" evidence="5">
    <location>
        <begin position="1551"/>
        <end position="1606"/>
    </location>
</feature>
<dbReference type="SUPFAM" id="SSF52833">
    <property type="entry name" value="Thioredoxin-like"/>
    <property type="match status" value="4"/>
</dbReference>
<feature type="compositionally biased region" description="Low complexity" evidence="6">
    <location>
        <begin position="1089"/>
        <end position="1102"/>
    </location>
</feature>
<dbReference type="PROSITE" id="PS50405">
    <property type="entry name" value="GST_CTER"/>
    <property type="match status" value="4"/>
</dbReference>
<feature type="domain" description="GST N-terminal" evidence="7">
    <location>
        <begin position="7"/>
        <end position="86"/>
    </location>
</feature>
<dbReference type="Pfam" id="PF00043">
    <property type="entry name" value="GST_C"/>
    <property type="match status" value="1"/>
</dbReference>
<feature type="compositionally biased region" description="Basic and acidic residues" evidence="6">
    <location>
        <begin position="921"/>
        <end position="930"/>
    </location>
</feature>
<evidence type="ECO:0000313" key="9">
    <source>
        <dbReference type="EMBL" id="KAF4370870.1"/>
    </source>
</evidence>
<dbReference type="CDD" id="cd03185">
    <property type="entry name" value="GST_C_Tau"/>
    <property type="match status" value="4"/>
</dbReference>
<feature type="domain" description="GST C-terminal" evidence="8">
    <location>
        <begin position="291"/>
        <end position="418"/>
    </location>
</feature>
<feature type="region of interest" description="Disordered" evidence="6">
    <location>
        <begin position="894"/>
        <end position="945"/>
    </location>
</feature>
<evidence type="ECO:0000259" key="8">
    <source>
        <dbReference type="PROSITE" id="PS50405"/>
    </source>
</evidence>
<feature type="domain" description="GST N-terminal" evidence="7">
    <location>
        <begin position="206"/>
        <end position="285"/>
    </location>
</feature>
<dbReference type="InterPro" id="IPR040079">
    <property type="entry name" value="Glutathione_S-Trfase"/>
</dbReference>
<evidence type="ECO:0000313" key="10">
    <source>
        <dbReference type="Proteomes" id="UP000583929"/>
    </source>
</evidence>
<evidence type="ECO:0000256" key="6">
    <source>
        <dbReference type="SAM" id="MobiDB-lite"/>
    </source>
</evidence>
<dbReference type="CDD" id="cd03058">
    <property type="entry name" value="GST_N_Tau"/>
    <property type="match status" value="4"/>
</dbReference>
<dbReference type="InterPro" id="IPR010987">
    <property type="entry name" value="Glutathione-S-Trfase_C-like"/>
</dbReference>
<dbReference type="Gene3D" id="1.10.287.1490">
    <property type="match status" value="1"/>
</dbReference>
<organism evidence="9 10">
    <name type="scientific">Cannabis sativa</name>
    <name type="common">Hemp</name>
    <name type="synonym">Marijuana</name>
    <dbReference type="NCBI Taxonomy" id="3483"/>
    <lineage>
        <taxon>Eukaryota</taxon>
        <taxon>Viridiplantae</taxon>
        <taxon>Streptophyta</taxon>
        <taxon>Embryophyta</taxon>
        <taxon>Tracheophyta</taxon>
        <taxon>Spermatophyta</taxon>
        <taxon>Magnoliopsida</taxon>
        <taxon>eudicotyledons</taxon>
        <taxon>Gunneridae</taxon>
        <taxon>Pentapetalae</taxon>
        <taxon>rosids</taxon>
        <taxon>fabids</taxon>
        <taxon>Rosales</taxon>
        <taxon>Cannabaceae</taxon>
        <taxon>Cannabis</taxon>
    </lineage>
</organism>
<feature type="compositionally biased region" description="Polar residues" evidence="6">
    <location>
        <begin position="1044"/>
        <end position="1060"/>
    </location>
</feature>
<feature type="domain" description="GST C-terminal" evidence="8">
    <location>
        <begin position="770"/>
        <end position="915"/>
    </location>
</feature>
<evidence type="ECO:0000256" key="5">
    <source>
        <dbReference type="SAM" id="Coils"/>
    </source>
</evidence>
<keyword evidence="5" id="KW-0175">Coiled coil</keyword>
<dbReference type="GO" id="GO:0006749">
    <property type="term" value="P:glutathione metabolic process"/>
    <property type="evidence" value="ECO:0007669"/>
    <property type="project" value="InterPro"/>
</dbReference>
<dbReference type="FunFam" id="3.40.30.10:FF:000044">
    <property type="entry name" value="Glutathione S-transferase GSTU6"/>
    <property type="match status" value="2"/>
</dbReference>
<dbReference type="PANTHER" id="PTHR11260">
    <property type="entry name" value="GLUTATHIONE S-TRANSFERASE, GST, SUPERFAMILY, GST DOMAIN CONTAINING"/>
    <property type="match status" value="1"/>
</dbReference>
<dbReference type="GO" id="GO:0004364">
    <property type="term" value="F:glutathione transferase activity"/>
    <property type="evidence" value="ECO:0007669"/>
    <property type="project" value="UniProtKB-EC"/>
</dbReference>
<feature type="compositionally biased region" description="Polar residues" evidence="6">
    <location>
        <begin position="1483"/>
        <end position="1492"/>
    </location>
</feature>
<dbReference type="EC" id="2.5.1.18" evidence="1"/>
<evidence type="ECO:0000256" key="1">
    <source>
        <dbReference type="ARBA" id="ARBA00012452"/>
    </source>
</evidence>
<reference evidence="9 10" key="1">
    <citation type="journal article" date="2020" name="bioRxiv">
        <title>Sequence and annotation of 42 cannabis genomes reveals extensive copy number variation in cannabinoid synthesis and pathogen resistance genes.</title>
        <authorList>
            <person name="Mckernan K.J."/>
            <person name="Helbert Y."/>
            <person name="Kane L.T."/>
            <person name="Ebling H."/>
            <person name="Zhang L."/>
            <person name="Liu B."/>
            <person name="Eaton Z."/>
            <person name="Mclaughlin S."/>
            <person name="Kingan S."/>
            <person name="Baybayan P."/>
            <person name="Concepcion G."/>
            <person name="Jordan M."/>
            <person name="Riva A."/>
            <person name="Barbazuk W."/>
            <person name="Harkins T."/>
        </authorList>
    </citation>
    <scope>NUCLEOTIDE SEQUENCE [LARGE SCALE GENOMIC DNA]</scope>
    <source>
        <strain evidence="10">cv. Jamaican Lion 4</strain>
        <tissue evidence="9">Leaf</tissue>
    </source>
</reference>
<protein>
    <recommendedName>
        <fullName evidence="1">glutathione transferase</fullName>
        <ecNumber evidence="1">2.5.1.18</ecNumber>
    </recommendedName>
</protein>
<evidence type="ECO:0000259" key="7">
    <source>
        <dbReference type="PROSITE" id="PS50404"/>
    </source>
</evidence>
<dbReference type="Gene3D" id="3.40.30.10">
    <property type="entry name" value="Glutaredoxin"/>
    <property type="match status" value="4"/>
</dbReference>
<feature type="region of interest" description="Disordered" evidence="6">
    <location>
        <begin position="1089"/>
        <end position="1115"/>
    </location>
</feature>
<name>A0A7J6FM97_CANSA</name>
<evidence type="ECO:0000256" key="2">
    <source>
        <dbReference type="ARBA" id="ARBA00022679"/>
    </source>
</evidence>
<dbReference type="InterPro" id="IPR004045">
    <property type="entry name" value="Glutathione_S-Trfase_N"/>
</dbReference>
<dbReference type="Gene3D" id="1.20.1050.10">
    <property type="match status" value="4"/>
</dbReference>
<feature type="domain" description="GST N-terminal" evidence="7">
    <location>
        <begin position="686"/>
        <end position="765"/>
    </location>
</feature>
<comment type="catalytic activity">
    <reaction evidence="4">
        <text>RX + glutathione = an S-substituted glutathione + a halide anion + H(+)</text>
        <dbReference type="Rhea" id="RHEA:16437"/>
        <dbReference type="ChEBI" id="CHEBI:15378"/>
        <dbReference type="ChEBI" id="CHEBI:16042"/>
        <dbReference type="ChEBI" id="CHEBI:17792"/>
        <dbReference type="ChEBI" id="CHEBI:57925"/>
        <dbReference type="ChEBI" id="CHEBI:90779"/>
        <dbReference type="EC" id="2.5.1.18"/>
    </reaction>
</comment>
<dbReference type="InterPro" id="IPR045073">
    <property type="entry name" value="Omega/Tau-like"/>
</dbReference>
<dbReference type="Proteomes" id="UP000583929">
    <property type="component" value="Unassembled WGS sequence"/>
</dbReference>
<feature type="domain" description="GST N-terminal" evidence="7">
    <location>
        <begin position="452"/>
        <end position="531"/>
    </location>
</feature>
<feature type="domain" description="GST C-terminal" evidence="8">
    <location>
        <begin position="92"/>
        <end position="218"/>
    </location>
</feature>
<accession>A0A7J6FM97</accession>
<dbReference type="SFLD" id="SFLDS00019">
    <property type="entry name" value="Glutathione_Transferase_(cytos"/>
    <property type="match status" value="4"/>
</dbReference>
<dbReference type="PROSITE" id="PS50404">
    <property type="entry name" value="GST_NTER"/>
    <property type="match status" value="4"/>
</dbReference>
<dbReference type="SFLD" id="SFLDG01152">
    <property type="entry name" value="Main.3:_Omega-_and_Tau-like"/>
    <property type="match status" value="4"/>
</dbReference>
<gene>
    <name evidence="9" type="ORF">G4B88_012670</name>
</gene>
<keyword evidence="2" id="KW-0808">Transferase</keyword>
<dbReference type="EMBL" id="JAATIQ010000201">
    <property type="protein sequence ID" value="KAF4370870.1"/>
    <property type="molecule type" value="Genomic_DNA"/>
</dbReference>
<feature type="region of interest" description="Disordered" evidence="6">
    <location>
        <begin position="1190"/>
        <end position="1213"/>
    </location>
</feature>
<dbReference type="SUPFAM" id="SSF47616">
    <property type="entry name" value="GST C-terminal domain-like"/>
    <property type="match status" value="4"/>
</dbReference>
<keyword evidence="10" id="KW-1185">Reference proteome</keyword>
<feature type="region of interest" description="Disordered" evidence="6">
    <location>
        <begin position="1483"/>
        <end position="1522"/>
    </location>
</feature>
<dbReference type="Pfam" id="PF02798">
    <property type="entry name" value="GST_N"/>
    <property type="match status" value="4"/>
</dbReference>
<sequence length="1661" mass="189260">MGGNDYDVVKLHGHWASPFSARVLWALNLKGIPYEFIVEDLPNKSELLLQYNPVHKKIPVLVHGGKPICESMVIIEYIEETWPQSPSLLPKDPYERAIIRFWVHFVELKGETFGEEQEKAKKESVEMLRRIEEFCVEKINNNTNNKFFGGEEIGILDIALGGMIVEWYDVIEEIVGVKLFDPKEFPHLHQWVNHFKQLLLLRQPTTKAMTTPPPTSPFSSRVIWALKLKGIPYQYFEEDLHNKSDLLLKYNPVHKQIPVLVHGGKPICESMIIVQYIDETWPHVHPLLPKDPYQKALARFWVTFFEEKGSLIWNMFTTRGEEQEKWKKEYIEMLRTIEDEALMMNNKKYFLGEDIGILDISFGCIAHWFEVIEELCEVRLIESFPKLHSWIQNFKQHPIINQNLPPRDKLLLHFKAEYSDSALATAFGESHYSNDPEADLSFVFVVARPYNTLLSLHGHWDSPFSCRVIWALKLKGIPYQYIEEDLQTKSELLLKYNPIHKKVPVLVHGGKPICESMIIIQYIDDTWPHIRPLLPKDPYQRALARFWITFSDDKVSLIWKVFTTSGEEQEKWKKECLEMLRTIEDEALMMNNEKYFLGEEIGIVDICFGWLTHWFEVIEEVCGLRLLEAQTFPKLHSWIQNFKQHHSINQTLPHYDQMLSSTLIDIYLYLQVILVIQNSMEKNEEKEVKLLGFWPSPYSVRVIWALKLKGVKYEYIEEDIPNKSQLLLQYNPIHKKVPVLVHGDKPISESLLILEYIEETWPQKPLLPKDPYERALARFWVKFIDDKRLAFGSFFTSTRGEENGENAAKEVVEVLKTLEEQLSLGNTKFFGGETINMVDIANGWLAHWFESLGSSSCFGFSMASAQVLTNSVSSSSKKQGHLEAGKRRLEEFRKKKAAERAKKTSSTSQNQKSELNLNEKQPLETEHERATYSSGAGTSDGHGNTVTETASVVLNHNENLIDSFQKSEQVSLNASHSNQFLSNDYSSLSLDQTLKHTSNEESKRYGDLGFGGPLDVDQSHGKKGNSNDLENYTGGLVRFPYGTPGQSIPLHSQGSQGFESSISQLGFHQSEESHSKEKLSEDYAISNTGSSRVSVSSQNSIGTVQQSEPSNVVGSKSSSLYEDLIRPTTNRAEFGHNMFDSGTFRDTLFPKSGKENISSSVIGLSGMDNGAGQTFGASFQSDFRSSPNHVPLYPVTNEASSRRSRPSFLDNLNFPRASSGTHLEQDEHIKDSFNSNSLKSKSMDILESSPFDKPSIYSESLGQLSKLDSHSNSYAFESSMSSVSDSIVSDLPKPSVYENGMERKHDFYLPKQNEDFTALEQHIEDLTQEKFSLQRALDSSRTLAESLASENSSLTDTYNQQRGVVDQLKSDMEKLQAEIKAQLMELEAVRNEYTNAQLECNAADERSKLLASEVISLEEKALRLRSSELKLERQLENSQAEISSYKKKLSTIERDRMDLQSTIEALQEEKKLLQSKLRKASTSGKSVDITQSTHKKDESTSTEDLENENTNTNTSGPVVQDTPFIGIDASSSSMLPDNNYSNIPSDQMRMIQNINALIAELAMEKEELVQTLLSESSQCSQLKELNYELTRKLEAQTQRLEFLTARSMANENIPARQPNSQDVRENIQYADEGDEVVERVLGWIMKLFPGGPSKRRTSKLI</sequence>
<feature type="compositionally biased region" description="Polar residues" evidence="6">
    <location>
        <begin position="931"/>
        <end position="945"/>
    </location>
</feature>
<dbReference type="InterPro" id="IPR036249">
    <property type="entry name" value="Thioredoxin-like_sf"/>
</dbReference>
<dbReference type="InterPro" id="IPR045074">
    <property type="entry name" value="GST_C_Tau"/>
</dbReference>
<dbReference type="InterPro" id="IPR036282">
    <property type="entry name" value="Glutathione-S-Trfase_C_sf"/>
</dbReference>
<dbReference type="FunFam" id="3.40.30.10:FF:000014">
    <property type="entry name" value="Tau class glutathione S-transferase"/>
    <property type="match status" value="2"/>
</dbReference>
<evidence type="ECO:0000256" key="4">
    <source>
        <dbReference type="ARBA" id="ARBA00047960"/>
    </source>
</evidence>
<feature type="compositionally biased region" description="Polar residues" evidence="6">
    <location>
        <begin position="1103"/>
        <end position="1115"/>
    </location>
</feature>
<comment type="similarity">
    <text evidence="3">Belongs to the GST superfamily. Tau family.</text>
</comment>
<dbReference type="InterPro" id="IPR004046">
    <property type="entry name" value="GST_C"/>
</dbReference>
<feature type="coiled-coil region" evidence="5">
    <location>
        <begin position="1358"/>
        <end position="1483"/>
    </location>
</feature>
<dbReference type="FunFam" id="1.20.1050.10:FF:000012">
    <property type="entry name" value="Tau class glutathione S-transferase"/>
    <property type="match status" value="2"/>
</dbReference>
<feature type="domain" description="GST C-terminal" evidence="8">
    <location>
        <begin position="537"/>
        <end position="659"/>
    </location>
</feature>
<proteinExistence type="inferred from homology"/>
<evidence type="ECO:0000256" key="3">
    <source>
        <dbReference type="ARBA" id="ARBA00025743"/>
    </source>
</evidence>
<feature type="compositionally biased region" description="Low complexity" evidence="6">
    <location>
        <begin position="904"/>
        <end position="913"/>
    </location>
</feature>
<feature type="region of interest" description="Disordered" evidence="6">
    <location>
        <begin position="998"/>
        <end position="1060"/>
    </location>
</feature>
<dbReference type="PANTHER" id="PTHR11260:SF679">
    <property type="entry name" value="GLUTATHIONE TRANSFERASE"/>
    <property type="match status" value="1"/>
</dbReference>